<keyword evidence="3" id="KW-1185">Reference proteome</keyword>
<accession>A0A2N6K3H7</accession>
<feature type="region of interest" description="Disordered" evidence="1">
    <location>
        <begin position="158"/>
        <end position="184"/>
    </location>
</feature>
<dbReference type="RefSeq" id="WP_102205227.1">
    <property type="nucleotide sequence ID" value="NZ_CAWNVR010000343.1"/>
</dbReference>
<organism evidence="2 3">
    <name type="scientific">Fischerella muscicola CCMEE 5323</name>
    <dbReference type="NCBI Taxonomy" id="2019572"/>
    <lineage>
        <taxon>Bacteria</taxon>
        <taxon>Bacillati</taxon>
        <taxon>Cyanobacteriota</taxon>
        <taxon>Cyanophyceae</taxon>
        <taxon>Nostocales</taxon>
        <taxon>Hapalosiphonaceae</taxon>
        <taxon>Fischerella</taxon>
    </lineage>
</organism>
<protein>
    <submittedName>
        <fullName evidence="2">Uncharacterized protein</fullName>
    </submittedName>
</protein>
<dbReference type="AlphaFoldDB" id="A0A2N6K3H7"/>
<evidence type="ECO:0000256" key="1">
    <source>
        <dbReference type="SAM" id="MobiDB-lite"/>
    </source>
</evidence>
<name>A0A2N6K3H7_FISMU</name>
<reference evidence="2 3" key="1">
    <citation type="submission" date="2017-08" db="EMBL/GenBank/DDBJ databases">
        <title>Genomes of Fischerella (Mastigocladus) sp. strains.</title>
        <authorList>
            <person name="Miller S.R."/>
        </authorList>
    </citation>
    <scope>NUCLEOTIDE SEQUENCE [LARGE SCALE GENOMIC DNA]</scope>
    <source>
        <strain evidence="2 3">CCMEE 5323</strain>
    </source>
</reference>
<sequence>MSKVSFAWLTSCILFGPMAILIVPFSKIAQAQSASSQVLFLNGVWEGSYTCRQGLTKLRLDIEAKNTTDINAVFSFSEHPNNPGTPSSRFRMQGNFKVFDSPDVSGLLDLKATTWINQPRGYSTVDLRGNVSSSKRSITGKVALPGCSTFEVVKVDTQNALQPKPSNQNTSQANRDRQLDGPESTVAKFHQAIQNRSFNSLDKYYCSIEKIAAQKVNSRLDPDGQNMALLNAYLRISSSIYSIDMSQLYYETKYYDAKLGRAVVAITGNVIVKSPNGQNALFPYRRFGRDWLRLIKENNEWKLCHNLNS</sequence>
<gene>
    <name evidence="2" type="ORF">CEN44_11705</name>
</gene>
<comment type="caution">
    <text evidence="2">The sequence shown here is derived from an EMBL/GenBank/DDBJ whole genome shotgun (WGS) entry which is preliminary data.</text>
</comment>
<evidence type="ECO:0000313" key="3">
    <source>
        <dbReference type="Proteomes" id="UP000235036"/>
    </source>
</evidence>
<feature type="compositionally biased region" description="Polar residues" evidence="1">
    <location>
        <begin position="158"/>
        <end position="173"/>
    </location>
</feature>
<evidence type="ECO:0000313" key="2">
    <source>
        <dbReference type="EMBL" id="PLZ90077.1"/>
    </source>
</evidence>
<proteinExistence type="predicted"/>
<dbReference type="Proteomes" id="UP000235036">
    <property type="component" value="Unassembled WGS sequence"/>
</dbReference>
<dbReference type="EMBL" id="NRQW01000247">
    <property type="protein sequence ID" value="PLZ90077.1"/>
    <property type="molecule type" value="Genomic_DNA"/>
</dbReference>